<dbReference type="SUPFAM" id="SSF49899">
    <property type="entry name" value="Concanavalin A-like lectins/glucanases"/>
    <property type="match status" value="1"/>
</dbReference>
<protein>
    <submittedName>
        <fullName evidence="1">Uncharacterized protein</fullName>
    </submittedName>
</protein>
<evidence type="ECO:0000313" key="2">
    <source>
        <dbReference type="Proteomes" id="UP000507470"/>
    </source>
</evidence>
<reference evidence="1 2" key="1">
    <citation type="submission" date="2020-06" db="EMBL/GenBank/DDBJ databases">
        <authorList>
            <person name="Li R."/>
            <person name="Bekaert M."/>
        </authorList>
    </citation>
    <scope>NUCLEOTIDE SEQUENCE [LARGE SCALE GENOMIC DNA]</scope>
    <source>
        <strain evidence="2">wild</strain>
    </source>
</reference>
<dbReference type="OrthoDB" id="6083316at2759"/>
<proteinExistence type="predicted"/>
<dbReference type="InterPro" id="IPR013320">
    <property type="entry name" value="ConA-like_dom_sf"/>
</dbReference>
<name>A0A6J8E1I8_MYTCO</name>
<gene>
    <name evidence="1" type="ORF">MCOR_46772</name>
</gene>
<accession>A0A6J8E1I8</accession>
<dbReference type="AlphaFoldDB" id="A0A6J8E1I8"/>
<dbReference type="Proteomes" id="UP000507470">
    <property type="component" value="Unassembled WGS sequence"/>
</dbReference>
<sequence>MAFDGSSFIDVAVDVSTTKIKHYSFQGWFVFKTETPSSLFHYRDSQGITETIVWIKDMKLKLYRKVKSNVKKFTGGQQLSKYKWYFIALGVGEVGYVSLRIDGVRDVYGMLNNRNSKELPGTLRIGGDFGETHANVEGRITCVGFHLNTRNVVMEVVKDVCNKTSWMPERGSNSIFLTRINTTTMVPVLIKEETRCSISQCAYSCLRDIECFYISFDEEFATYNLCYMYSRKETIGNYPTPIVYKVKT</sequence>
<dbReference type="EMBL" id="CACVKT020008264">
    <property type="protein sequence ID" value="CAC5413918.1"/>
    <property type="molecule type" value="Genomic_DNA"/>
</dbReference>
<keyword evidence="2" id="KW-1185">Reference proteome</keyword>
<evidence type="ECO:0000313" key="1">
    <source>
        <dbReference type="EMBL" id="CAC5413918.1"/>
    </source>
</evidence>
<organism evidence="1 2">
    <name type="scientific">Mytilus coruscus</name>
    <name type="common">Sea mussel</name>
    <dbReference type="NCBI Taxonomy" id="42192"/>
    <lineage>
        <taxon>Eukaryota</taxon>
        <taxon>Metazoa</taxon>
        <taxon>Spiralia</taxon>
        <taxon>Lophotrochozoa</taxon>
        <taxon>Mollusca</taxon>
        <taxon>Bivalvia</taxon>
        <taxon>Autobranchia</taxon>
        <taxon>Pteriomorphia</taxon>
        <taxon>Mytilida</taxon>
        <taxon>Mytiloidea</taxon>
        <taxon>Mytilidae</taxon>
        <taxon>Mytilinae</taxon>
        <taxon>Mytilus</taxon>
    </lineage>
</organism>